<evidence type="ECO:0000256" key="9">
    <source>
        <dbReference type="ARBA" id="ARBA00023224"/>
    </source>
</evidence>
<keyword evidence="8 10" id="KW-0675">Receptor</keyword>
<keyword evidence="11" id="KW-0716">Sensory transduction</keyword>
<keyword evidence="11" id="KW-0552">Olfaction</keyword>
<evidence type="ECO:0000256" key="1">
    <source>
        <dbReference type="ARBA" id="ARBA00003929"/>
    </source>
</evidence>
<keyword evidence="5 11" id="KW-1133">Transmembrane helix</keyword>
<evidence type="ECO:0000313" key="13">
    <source>
        <dbReference type="Ensembl" id="ENSEASP00005049452.1"/>
    </source>
</evidence>
<feature type="transmembrane region" description="Helical" evidence="11">
    <location>
        <begin position="140"/>
        <end position="168"/>
    </location>
</feature>
<dbReference type="FunFam" id="1.20.1070.10:FF:000015">
    <property type="entry name" value="Olfactory receptor"/>
    <property type="match status" value="1"/>
</dbReference>
<evidence type="ECO:0000256" key="2">
    <source>
        <dbReference type="ARBA" id="ARBA00004651"/>
    </source>
</evidence>
<evidence type="ECO:0000256" key="11">
    <source>
        <dbReference type="RuleBase" id="RU363047"/>
    </source>
</evidence>
<dbReference type="PRINTS" id="PR00245">
    <property type="entry name" value="OLFACTORYR"/>
</dbReference>
<dbReference type="KEGG" id="eai:106836906"/>
<dbReference type="GO" id="GO:0005886">
    <property type="term" value="C:plasma membrane"/>
    <property type="evidence" value="ECO:0007669"/>
    <property type="project" value="UniProtKB-SubCell"/>
</dbReference>
<dbReference type="PANTHER" id="PTHR48001">
    <property type="entry name" value="OLFACTORY RECEPTOR"/>
    <property type="match status" value="1"/>
</dbReference>
<keyword evidence="6 10" id="KW-0297">G-protein coupled receptor</keyword>
<dbReference type="PROSITE" id="PS50262">
    <property type="entry name" value="G_PROTEIN_RECEP_F1_2"/>
    <property type="match status" value="1"/>
</dbReference>
<comment type="caution">
    <text evidence="11">Lacks conserved residue(s) required for the propagation of feature annotation.</text>
</comment>
<keyword evidence="7 11" id="KW-0472">Membrane</keyword>
<protein>
    <recommendedName>
        <fullName evidence="11">Olfactory receptor</fullName>
    </recommendedName>
</protein>
<evidence type="ECO:0000256" key="7">
    <source>
        <dbReference type="ARBA" id="ARBA00023136"/>
    </source>
</evidence>
<dbReference type="Ensembl" id="ENSEAST00005083702.1">
    <property type="protein sequence ID" value="ENSEASP00005049452.1"/>
    <property type="gene ID" value="ENSEASG00005028324.1"/>
</dbReference>
<sequence length="312" mass="34738">MALGNHSNITEFILIGLSDNPNVKALLFVIFLEIYILTIMGNVMMLLVIRADSHLHTPMYFFLSHLSFVDISFSSVTVPKMLENLLSQRKTISVEGCLAQVFFVCVAAGTEACLLSVMAYDRYAAICHPLLYGQIMSKQLYMQLVWGSWGLGFLDALINICLATNMVFCEAKIIPHYSCEMPSLLPLSCSDTSRNLIVLLCSTLLHGLGTFLLVFLSYARIIATILSISSNSGRSKTFSTCSSHLTAVTLYYGSGFLRYLMPNSGSSMELIFSVQYNVVTPMLNPLIYSLKNKEVKAALKRTLEKYVQHIRS</sequence>
<evidence type="ECO:0000259" key="12">
    <source>
        <dbReference type="PROSITE" id="PS50262"/>
    </source>
</evidence>
<reference evidence="13" key="2">
    <citation type="submission" date="2025-08" db="UniProtKB">
        <authorList>
            <consortium name="Ensembl"/>
        </authorList>
    </citation>
    <scope>IDENTIFICATION</scope>
</reference>
<keyword evidence="14" id="KW-1185">Reference proteome</keyword>
<evidence type="ECO:0000256" key="5">
    <source>
        <dbReference type="ARBA" id="ARBA00022989"/>
    </source>
</evidence>
<proteinExistence type="inferred from homology"/>
<dbReference type="InterPro" id="IPR000276">
    <property type="entry name" value="GPCR_Rhodpsn"/>
</dbReference>
<comment type="subcellular location">
    <subcellularLocation>
        <location evidence="2 11">Cell membrane</location>
        <topology evidence="2 11">Multi-pass membrane protein</topology>
    </subcellularLocation>
</comment>
<dbReference type="PRINTS" id="PR00237">
    <property type="entry name" value="GPCRRHODOPSN"/>
</dbReference>
<keyword evidence="4 10" id="KW-0812">Transmembrane</keyword>
<name>A0A9L0JHG6_EQUAS</name>
<keyword evidence="9 10" id="KW-0807">Transducer</keyword>
<evidence type="ECO:0000256" key="6">
    <source>
        <dbReference type="ARBA" id="ARBA00023040"/>
    </source>
</evidence>
<dbReference type="GO" id="GO:0004930">
    <property type="term" value="F:G protein-coupled receptor activity"/>
    <property type="evidence" value="ECO:0007669"/>
    <property type="project" value="UniProtKB-KW"/>
</dbReference>
<evidence type="ECO:0000256" key="3">
    <source>
        <dbReference type="ARBA" id="ARBA00022475"/>
    </source>
</evidence>
<dbReference type="Gene3D" id="1.20.1070.10">
    <property type="entry name" value="Rhodopsin 7-helix transmembrane proteins"/>
    <property type="match status" value="1"/>
</dbReference>
<dbReference type="GeneTree" id="ENSGT00940000159881"/>
<evidence type="ECO:0000256" key="4">
    <source>
        <dbReference type="ARBA" id="ARBA00022692"/>
    </source>
</evidence>
<feature type="domain" description="G-protein coupled receptors family 1 profile" evidence="12">
    <location>
        <begin position="41"/>
        <end position="288"/>
    </location>
</feature>
<gene>
    <name evidence="13" type="primary">OR8S1</name>
</gene>
<comment type="function">
    <text evidence="1">Putative odorant or sperm cell receptor.</text>
</comment>
<accession>A0A9L0JHG6</accession>
<feature type="transmembrane region" description="Helical" evidence="11">
    <location>
        <begin position="25"/>
        <end position="48"/>
    </location>
</feature>
<dbReference type="InterPro" id="IPR017452">
    <property type="entry name" value="GPCR_Rhodpsn_7TM"/>
</dbReference>
<evidence type="ECO:0000256" key="10">
    <source>
        <dbReference type="RuleBase" id="RU000688"/>
    </source>
</evidence>
<organism evidence="13 14">
    <name type="scientific">Equus asinus</name>
    <name type="common">Donkey</name>
    <name type="synonym">Equus africanus asinus</name>
    <dbReference type="NCBI Taxonomy" id="9793"/>
    <lineage>
        <taxon>Eukaryota</taxon>
        <taxon>Metazoa</taxon>
        <taxon>Chordata</taxon>
        <taxon>Craniata</taxon>
        <taxon>Vertebrata</taxon>
        <taxon>Euteleostomi</taxon>
        <taxon>Mammalia</taxon>
        <taxon>Eutheria</taxon>
        <taxon>Laurasiatheria</taxon>
        <taxon>Perissodactyla</taxon>
        <taxon>Equidae</taxon>
        <taxon>Equus</taxon>
    </lineage>
</organism>
<comment type="similarity">
    <text evidence="10">Belongs to the G-protein coupled receptor 1 family.</text>
</comment>
<feature type="transmembrane region" description="Helical" evidence="11">
    <location>
        <begin position="196"/>
        <end position="219"/>
    </location>
</feature>
<dbReference type="GO" id="GO:0004984">
    <property type="term" value="F:olfactory receptor activity"/>
    <property type="evidence" value="ECO:0007669"/>
    <property type="project" value="InterPro"/>
</dbReference>
<dbReference type="AlphaFoldDB" id="A0A9L0JHG6"/>
<dbReference type="OrthoDB" id="9035478at2759"/>
<dbReference type="CDD" id="cd15229">
    <property type="entry name" value="7tmA_OR8S1-like"/>
    <property type="match status" value="1"/>
</dbReference>
<reference evidence="13" key="3">
    <citation type="submission" date="2025-09" db="UniProtKB">
        <authorList>
            <consortium name="Ensembl"/>
        </authorList>
    </citation>
    <scope>IDENTIFICATION</scope>
</reference>
<dbReference type="PROSITE" id="PS00237">
    <property type="entry name" value="G_PROTEIN_RECEP_F1_1"/>
    <property type="match status" value="1"/>
</dbReference>
<keyword evidence="3 11" id="KW-1003">Cell membrane</keyword>
<evidence type="ECO:0000256" key="8">
    <source>
        <dbReference type="ARBA" id="ARBA00023170"/>
    </source>
</evidence>
<reference evidence="13 14" key="1">
    <citation type="journal article" date="2020" name="Nat. Commun.">
        <title>Donkey genomes provide new insights into domestication and selection for coat color.</title>
        <authorList>
            <person name="Wang"/>
            <person name="C."/>
            <person name="Li"/>
            <person name="H."/>
            <person name="Guo"/>
            <person name="Y."/>
            <person name="Huang"/>
            <person name="J."/>
            <person name="Sun"/>
            <person name="Y."/>
            <person name="Min"/>
            <person name="J."/>
            <person name="Wang"/>
            <person name="J."/>
            <person name="Fang"/>
            <person name="X."/>
            <person name="Zhao"/>
            <person name="Z."/>
            <person name="Wang"/>
            <person name="S."/>
            <person name="Zhang"/>
            <person name="Y."/>
            <person name="Liu"/>
            <person name="Q."/>
            <person name="Jiang"/>
            <person name="Q."/>
            <person name="Wang"/>
            <person name="X."/>
            <person name="Guo"/>
            <person name="Y."/>
            <person name="Yang"/>
            <person name="C."/>
            <person name="Wang"/>
            <person name="Y."/>
            <person name="Tian"/>
            <person name="F."/>
            <person name="Zhuang"/>
            <person name="G."/>
            <person name="Fan"/>
            <person name="Y."/>
            <person name="Gao"/>
            <person name="Q."/>
            <person name="Li"/>
            <person name="Y."/>
            <person name="Ju"/>
            <person name="Z."/>
            <person name="Li"/>
            <person name="J."/>
            <person name="Li"/>
            <person name="R."/>
            <person name="Hou"/>
            <person name="M."/>
            <person name="Yang"/>
            <person name="G."/>
            <person name="Liu"/>
            <person name="G."/>
            <person name="Liu"/>
            <person name="W."/>
            <person name="Guo"/>
            <person name="J."/>
            <person name="Pan"/>
            <person name="S."/>
            <person name="Fan"/>
            <person name="G."/>
            <person name="Zhang"/>
            <person name="W."/>
            <person name="Zhang"/>
            <person name="R."/>
            <person name="Yu"/>
            <person name="J."/>
            <person name="Zhang"/>
            <person name="X."/>
            <person name="Yin"/>
            <person name="Q."/>
            <person name="Ji"/>
            <person name="C."/>
            <person name="Jin"/>
            <person name="Y."/>
            <person name="Yue"/>
            <person name="G."/>
            <person name="Liu"/>
            <person name="M."/>
            <person name="Xu"/>
            <person name="J."/>
            <person name="Liu"/>
            <person name="S."/>
            <person name="Jordana"/>
            <person name="J."/>
            <person name="Noce"/>
            <person name="A."/>
            <person name="Amills"/>
            <person name="M."/>
            <person name="Wu"/>
            <person name="D.D."/>
            <person name="Li"/>
            <person name="S."/>
            <person name="Zhou"/>
            <person name="X. and Zhong"/>
            <person name="J."/>
        </authorList>
    </citation>
    <scope>NUCLEOTIDE SEQUENCE [LARGE SCALE GENOMIC DNA]</scope>
</reference>
<feature type="transmembrane region" description="Helical" evidence="11">
    <location>
        <begin position="98"/>
        <end position="120"/>
    </location>
</feature>
<dbReference type="Pfam" id="PF13853">
    <property type="entry name" value="7tm_4"/>
    <property type="match status" value="1"/>
</dbReference>
<evidence type="ECO:0000313" key="14">
    <source>
        <dbReference type="Proteomes" id="UP000694387"/>
    </source>
</evidence>
<dbReference type="Proteomes" id="UP000694387">
    <property type="component" value="Chromosome 22"/>
</dbReference>
<dbReference type="InterPro" id="IPR000725">
    <property type="entry name" value="Olfact_rcpt"/>
</dbReference>
<dbReference type="SUPFAM" id="SSF81321">
    <property type="entry name" value="Family A G protein-coupled receptor-like"/>
    <property type="match status" value="1"/>
</dbReference>